<keyword evidence="2" id="KW-1185">Reference proteome</keyword>
<gene>
    <name evidence="1" type="ORF">QQF64_018444</name>
</gene>
<organism evidence="1 2">
    <name type="scientific">Cirrhinus molitorella</name>
    <name type="common">mud carp</name>
    <dbReference type="NCBI Taxonomy" id="172907"/>
    <lineage>
        <taxon>Eukaryota</taxon>
        <taxon>Metazoa</taxon>
        <taxon>Chordata</taxon>
        <taxon>Craniata</taxon>
        <taxon>Vertebrata</taxon>
        <taxon>Euteleostomi</taxon>
        <taxon>Actinopterygii</taxon>
        <taxon>Neopterygii</taxon>
        <taxon>Teleostei</taxon>
        <taxon>Ostariophysi</taxon>
        <taxon>Cypriniformes</taxon>
        <taxon>Cyprinidae</taxon>
        <taxon>Labeoninae</taxon>
        <taxon>Labeonini</taxon>
        <taxon>Cirrhinus</taxon>
    </lineage>
</organism>
<dbReference type="Proteomes" id="UP001558613">
    <property type="component" value="Unassembled WGS sequence"/>
</dbReference>
<sequence>MARGLAELVYAYNVDTTLLHRLFITICCSAFVPHLPIDALWVQEPMQTRDKTGLNATQGKDIGRLICVQKSMLRKKQLTEWHSKKRGCIVQQSRWGSMCISVIDPQEGTKSKTPWSSTMYKVV</sequence>
<evidence type="ECO:0000313" key="2">
    <source>
        <dbReference type="Proteomes" id="UP001558613"/>
    </source>
</evidence>
<reference evidence="1 2" key="1">
    <citation type="submission" date="2023-09" db="EMBL/GenBank/DDBJ databases">
        <authorList>
            <person name="Wang M."/>
        </authorList>
    </citation>
    <scope>NUCLEOTIDE SEQUENCE [LARGE SCALE GENOMIC DNA]</scope>
    <source>
        <strain evidence="1">GT-2023</strain>
        <tissue evidence="1">Liver</tissue>
    </source>
</reference>
<evidence type="ECO:0000313" key="1">
    <source>
        <dbReference type="EMBL" id="KAL1250648.1"/>
    </source>
</evidence>
<protein>
    <submittedName>
        <fullName evidence="1">Uncharacterized protein</fullName>
    </submittedName>
</protein>
<proteinExistence type="predicted"/>
<comment type="caution">
    <text evidence="1">The sequence shown here is derived from an EMBL/GenBank/DDBJ whole genome shotgun (WGS) entry which is preliminary data.</text>
</comment>
<dbReference type="EMBL" id="JAYMGO010000022">
    <property type="protein sequence ID" value="KAL1250648.1"/>
    <property type="molecule type" value="Genomic_DNA"/>
</dbReference>
<name>A0ABR3LCR8_9TELE</name>
<accession>A0ABR3LCR8</accession>